<accession>A0A518D435</accession>
<evidence type="ECO:0000313" key="7">
    <source>
        <dbReference type="EMBL" id="QDU86238.1"/>
    </source>
</evidence>
<evidence type="ECO:0000256" key="3">
    <source>
        <dbReference type="ARBA" id="ARBA00022801"/>
    </source>
</evidence>
<name>A0A518D435_9BACT</name>
<organism evidence="7 8">
    <name type="scientific">Rohdeia mirabilis</name>
    <dbReference type="NCBI Taxonomy" id="2528008"/>
    <lineage>
        <taxon>Bacteria</taxon>
        <taxon>Pseudomonadati</taxon>
        <taxon>Planctomycetota</taxon>
        <taxon>Planctomycetia</taxon>
        <taxon>Planctomycetia incertae sedis</taxon>
        <taxon>Rohdeia</taxon>
    </lineage>
</organism>
<evidence type="ECO:0000313" key="8">
    <source>
        <dbReference type="Proteomes" id="UP000319342"/>
    </source>
</evidence>
<dbReference type="CDD" id="cd07560">
    <property type="entry name" value="Peptidase_S41_CPP"/>
    <property type="match status" value="1"/>
</dbReference>
<dbReference type="InterPro" id="IPR036034">
    <property type="entry name" value="PDZ_sf"/>
</dbReference>
<evidence type="ECO:0000256" key="4">
    <source>
        <dbReference type="ARBA" id="ARBA00022825"/>
    </source>
</evidence>
<evidence type="ECO:0000256" key="5">
    <source>
        <dbReference type="RuleBase" id="RU004404"/>
    </source>
</evidence>
<dbReference type="Gene3D" id="2.30.42.10">
    <property type="match status" value="1"/>
</dbReference>
<dbReference type="SMART" id="SM00228">
    <property type="entry name" value="PDZ"/>
    <property type="match status" value="1"/>
</dbReference>
<dbReference type="Proteomes" id="UP000319342">
    <property type="component" value="Chromosome"/>
</dbReference>
<comment type="similarity">
    <text evidence="1 5">Belongs to the peptidase S41A family.</text>
</comment>
<dbReference type="SUPFAM" id="SSF50156">
    <property type="entry name" value="PDZ domain-like"/>
    <property type="match status" value="1"/>
</dbReference>
<dbReference type="EC" id="3.4.21.102" evidence="7"/>
<dbReference type="NCBIfam" id="TIGR00225">
    <property type="entry name" value="prc"/>
    <property type="match status" value="1"/>
</dbReference>
<dbReference type="Pfam" id="PF17820">
    <property type="entry name" value="PDZ_6"/>
    <property type="match status" value="1"/>
</dbReference>
<dbReference type="PANTHER" id="PTHR32060">
    <property type="entry name" value="TAIL-SPECIFIC PROTEASE"/>
    <property type="match status" value="1"/>
</dbReference>
<evidence type="ECO:0000256" key="1">
    <source>
        <dbReference type="ARBA" id="ARBA00009179"/>
    </source>
</evidence>
<dbReference type="GO" id="GO:0006508">
    <property type="term" value="P:proteolysis"/>
    <property type="evidence" value="ECO:0007669"/>
    <property type="project" value="UniProtKB-KW"/>
</dbReference>
<dbReference type="AlphaFoldDB" id="A0A518D435"/>
<feature type="domain" description="PDZ" evidence="6">
    <location>
        <begin position="91"/>
        <end position="170"/>
    </location>
</feature>
<dbReference type="InterPro" id="IPR029045">
    <property type="entry name" value="ClpP/crotonase-like_dom_sf"/>
</dbReference>
<dbReference type="PROSITE" id="PS50106">
    <property type="entry name" value="PDZ"/>
    <property type="match status" value="1"/>
</dbReference>
<dbReference type="InterPro" id="IPR001478">
    <property type="entry name" value="PDZ"/>
</dbReference>
<reference evidence="7 8" key="1">
    <citation type="submission" date="2019-02" db="EMBL/GenBank/DDBJ databases">
        <title>Deep-cultivation of Planctomycetes and their phenomic and genomic characterization uncovers novel biology.</title>
        <authorList>
            <person name="Wiegand S."/>
            <person name="Jogler M."/>
            <person name="Boedeker C."/>
            <person name="Pinto D."/>
            <person name="Vollmers J."/>
            <person name="Rivas-Marin E."/>
            <person name="Kohn T."/>
            <person name="Peeters S.H."/>
            <person name="Heuer A."/>
            <person name="Rast P."/>
            <person name="Oberbeckmann S."/>
            <person name="Bunk B."/>
            <person name="Jeske O."/>
            <person name="Meyerdierks A."/>
            <person name="Storesund J.E."/>
            <person name="Kallscheuer N."/>
            <person name="Luecker S."/>
            <person name="Lage O.M."/>
            <person name="Pohl T."/>
            <person name="Merkel B.J."/>
            <person name="Hornburger P."/>
            <person name="Mueller R.-W."/>
            <person name="Bruemmer F."/>
            <person name="Labrenz M."/>
            <person name="Spormann A.M."/>
            <person name="Op den Camp H."/>
            <person name="Overmann J."/>
            <person name="Amann R."/>
            <person name="Jetten M.S.M."/>
            <person name="Mascher T."/>
            <person name="Medema M.H."/>
            <person name="Devos D.P."/>
            <person name="Kaster A.-K."/>
            <person name="Ovreas L."/>
            <person name="Rohde M."/>
            <person name="Galperin M.Y."/>
            <person name="Jogler C."/>
        </authorList>
    </citation>
    <scope>NUCLEOTIDE SEQUENCE [LARGE SCALE GENOMIC DNA]</scope>
    <source>
        <strain evidence="7 8">Pla163</strain>
    </source>
</reference>
<sequence length="438" mass="48057">MNERTLSGLRAGLLVSIGVLLALVAGQFRERFLRNDRERLQDALERVCDLVDERYVYPIDRQLVVENAIAGIFSNLDQHSRYFRAQASEKVVRETRGTQRGIGAIYAPGASDLEVLFCLPDSPSERAGLRPGDRIVELDGRPVEDVDASERVHLLENERDDAVLLTVVGPNGPPRTVRVVPEEVDDPSVRHVQILDAEHGIGYLALTSFSRRTPAEFDTAVAALQNAGAKALVVDLRMNPGGVLRSAVRVANRFIGEGTIVISESRRGEELWKAEAGEDWYAELPLVVLVDRDSASASEVLAGALQDHRCGVLVGERTYGKGCVQTLTPLETLGLDGIVKLTTSVYRTPSGRLIERTLPGAWAPGLAPDLEVTIDDELRPALSDFLASDSPPLDHRAEIQRWQVDQPDRELLPSLPPDAQLEAALELLRGERPGPYRS</sequence>
<dbReference type="SUPFAM" id="SSF52096">
    <property type="entry name" value="ClpP/crotonase"/>
    <property type="match status" value="1"/>
</dbReference>
<dbReference type="Gene3D" id="3.90.226.10">
    <property type="entry name" value="2-enoyl-CoA Hydratase, Chain A, domain 1"/>
    <property type="match status" value="1"/>
</dbReference>
<keyword evidence="3 5" id="KW-0378">Hydrolase</keyword>
<dbReference type="InterPro" id="IPR005151">
    <property type="entry name" value="Tail-specific_protease"/>
</dbReference>
<dbReference type="Gene3D" id="3.30.750.44">
    <property type="match status" value="1"/>
</dbReference>
<dbReference type="PANTHER" id="PTHR32060:SF30">
    <property type="entry name" value="CARBOXY-TERMINAL PROCESSING PROTEASE CTPA"/>
    <property type="match status" value="1"/>
</dbReference>
<dbReference type="GO" id="GO:0004252">
    <property type="term" value="F:serine-type endopeptidase activity"/>
    <property type="evidence" value="ECO:0007669"/>
    <property type="project" value="UniProtKB-EC"/>
</dbReference>
<dbReference type="Pfam" id="PF03572">
    <property type="entry name" value="Peptidase_S41"/>
    <property type="match status" value="1"/>
</dbReference>
<dbReference type="OrthoDB" id="9812068at2"/>
<evidence type="ECO:0000256" key="2">
    <source>
        <dbReference type="ARBA" id="ARBA00022670"/>
    </source>
</evidence>
<keyword evidence="8" id="KW-1185">Reference proteome</keyword>
<dbReference type="GO" id="GO:0030288">
    <property type="term" value="C:outer membrane-bounded periplasmic space"/>
    <property type="evidence" value="ECO:0007669"/>
    <property type="project" value="TreeGrafter"/>
</dbReference>
<dbReference type="SMART" id="SM00245">
    <property type="entry name" value="TSPc"/>
    <property type="match status" value="1"/>
</dbReference>
<protein>
    <submittedName>
        <fullName evidence="7">Carboxy-terminal processing protease CtpB</fullName>
        <ecNumber evidence="7">3.4.21.102</ecNumber>
    </submittedName>
</protein>
<dbReference type="EMBL" id="CP036290">
    <property type="protein sequence ID" value="QDU86238.1"/>
    <property type="molecule type" value="Genomic_DNA"/>
</dbReference>
<dbReference type="RefSeq" id="WP_145191106.1">
    <property type="nucleotide sequence ID" value="NZ_CP036290.1"/>
</dbReference>
<proteinExistence type="inferred from homology"/>
<keyword evidence="4 5" id="KW-0720">Serine protease</keyword>
<dbReference type="InterPro" id="IPR041489">
    <property type="entry name" value="PDZ_6"/>
</dbReference>
<keyword evidence="2 5" id="KW-0645">Protease</keyword>
<dbReference type="GO" id="GO:0007165">
    <property type="term" value="P:signal transduction"/>
    <property type="evidence" value="ECO:0007669"/>
    <property type="project" value="TreeGrafter"/>
</dbReference>
<dbReference type="InterPro" id="IPR004447">
    <property type="entry name" value="Peptidase_S41A"/>
</dbReference>
<gene>
    <name evidence="7" type="primary">ctpB</name>
    <name evidence="7" type="ORF">Pla163_33890</name>
</gene>
<evidence type="ECO:0000259" key="6">
    <source>
        <dbReference type="PROSITE" id="PS50106"/>
    </source>
</evidence>